<dbReference type="GO" id="GO:0008270">
    <property type="term" value="F:zinc ion binding"/>
    <property type="evidence" value="ECO:0007669"/>
    <property type="project" value="UniProtKB-KW"/>
</dbReference>
<organism evidence="6 7">
    <name type="scientific">Colletotrichum godetiae</name>
    <dbReference type="NCBI Taxonomy" id="1209918"/>
    <lineage>
        <taxon>Eukaryota</taxon>
        <taxon>Fungi</taxon>
        <taxon>Dikarya</taxon>
        <taxon>Ascomycota</taxon>
        <taxon>Pezizomycotina</taxon>
        <taxon>Sordariomycetes</taxon>
        <taxon>Hypocreomycetidae</taxon>
        <taxon>Glomerellales</taxon>
        <taxon>Glomerellaceae</taxon>
        <taxon>Colletotrichum</taxon>
        <taxon>Colletotrichum acutatum species complex</taxon>
    </lineage>
</organism>
<proteinExistence type="predicted"/>
<gene>
    <name evidence="6" type="ORF">BDP55DRAFT_268949</name>
</gene>
<dbReference type="Proteomes" id="UP001224890">
    <property type="component" value="Unassembled WGS sequence"/>
</dbReference>
<keyword evidence="2 4" id="KW-0863">Zinc-finger</keyword>
<dbReference type="PROSITE" id="PS50089">
    <property type="entry name" value="ZF_RING_2"/>
    <property type="match status" value="1"/>
</dbReference>
<accession>A0AAJ0AYZ6</accession>
<dbReference type="EMBL" id="JAHMHR010000004">
    <property type="protein sequence ID" value="KAK1691606.1"/>
    <property type="molecule type" value="Genomic_DNA"/>
</dbReference>
<sequence length="796" mass="91102">MATKNHWLEVRSRNPGLEGPYIQEYHKAYRSIDQHGSSKLDVVLAVGGATSERYFELQPCLTRQTASLCHTTATNASRPRILLNCQLPLRCELSRIPDAIDHGHHSLHHLKGVFPHAPQISTSLYIEVLAPLSSVVLLFVADFGPISRIVDFLWAWLRSAMLKPPPFCPEIILVAERDSQLDLNAIFSRLISSGLSNLRVSDPNHAYSEGDIEKIRDAFLHLNIVPEHSLKKYLPTALQRTYSRRCALGLDFSAIHWKALTRAALNLYAEQPTVAINFPRLARLGKPVPHDLKTHITEFIQSAKSDKIDHAKFIASALVLDAFPPGMHNFLPEHIFDTIYKPIMKDVKVDYLMRKIESEFVAMARQSAKSGIPSSRLHLDTIREFQDYWLTRSNKAFCTICIARPSRYKLTCDHQICDVCAVIFQMDATELAIEIPRCPLCLKPNQLTFYPVPATASRRTLSISGSSTQNIVRYLKDLQVLLGLTAWPLRNQFDEVIASDHGMECSLGERIFTNVAAMFFALTLFLEKWSLSECKYHLKALRRPSFRRGSILRFGQGLEWCLCDIHSDTQTLIVLEGRRTMFSRFPQSTPKEFQPFVKTRQQGDTDRQCDLLIEYNGTTYSPRLLESVSMQLICNLFYVEAMNAASFYTSPEEQQFLVKCRLPPGPGLLDLLEKLQTNQTYLMYNRSQDEMARTPLVTREVMSGCRELQGFCRKIHMSLWSLDSMIDIQIGAMDKASQNIGRCPYKFRDLIRHQKLECYFGTEDHRVEQSLAIVKKDWNEIDVKFEELYETLDQIR</sequence>
<evidence type="ECO:0000313" key="6">
    <source>
        <dbReference type="EMBL" id="KAK1691606.1"/>
    </source>
</evidence>
<keyword evidence="7" id="KW-1185">Reference proteome</keyword>
<dbReference type="PROSITE" id="PS00518">
    <property type="entry name" value="ZF_RING_1"/>
    <property type="match status" value="1"/>
</dbReference>
<comment type="caution">
    <text evidence="6">The sequence shown here is derived from an EMBL/GenBank/DDBJ whole genome shotgun (WGS) entry which is preliminary data.</text>
</comment>
<dbReference type="AlphaFoldDB" id="A0AAJ0AYZ6"/>
<dbReference type="GeneID" id="85450930"/>
<evidence type="ECO:0000256" key="4">
    <source>
        <dbReference type="PROSITE-ProRule" id="PRU00175"/>
    </source>
</evidence>
<evidence type="ECO:0000259" key="5">
    <source>
        <dbReference type="PROSITE" id="PS50089"/>
    </source>
</evidence>
<dbReference type="InterPro" id="IPR017907">
    <property type="entry name" value="Znf_RING_CS"/>
</dbReference>
<evidence type="ECO:0000313" key="7">
    <source>
        <dbReference type="Proteomes" id="UP001224890"/>
    </source>
</evidence>
<evidence type="ECO:0000256" key="1">
    <source>
        <dbReference type="ARBA" id="ARBA00022723"/>
    </source>
</evidence>
<feature type="domain" description="RING-type" evidence="5">
    <location>
        <begin position="398"/>
        <end position="441"/>
    </location>
</feature>
<dbReference type="InterPro" id="IPR001841">
    <property type="entry name" value="Znf_RING"/>
</dbReference>
<protein>
    <recommendedName>
        <fullName evidence="5">RING-type domain-containing protein</fullName>
    </recommendedName>
</protein>
<dbReference type="RefSeq" id="XP_060435301.1">
    <property type="nucleotide sequence ID" value="XM_060566404.1"/>
</dbReference>
<name>A0AAJ0AYZ6_9PEZI</name>
<reference evidence="6" key="1">
    <citation type="submission" date="2021-06" db="EMBL/GenBank/DDBJ databases">
        <title>Comparative genomics, transcriptomics and evolutionary studies reveal genomic signatures of adaptation to plant cell wall in hemibiotrophic fungi.</title>
        <authorList>
            <consortium name="DOE Joint Genome Institute"/>
            <person name="Baroncelli R."/>
            <person name="Diaz J.F."/>
            <person name="Benocci T."/>
            <person name="Peng M."/>
            <person name="Battaglia E."/>
            <person name="Haridas S."/>
            <person name="Andreopoulos W."/>
            <person name="Labutti K."/>
            <person name="Pangilinan J."/>
            <person name="Floch G.L."/>
            <person name="Makela M.R."/>
            <person name="Henrissat B."/>
            <person name="Grigoriev I.V."/>
            <person name="Crouch J.A."/>
            <person name="De Vries R.P."/>
            <person name="Sukno S.A."/>
            <person name="Thon M.R."/>
        </authorList>
    </citation>
    <scope>NUCLEOTIDE SEQUENCE</scope>
    <source>
        <strain evidence="6">CBS 193.32</strain>
    </source>
</reference>
<keyword evidence="3" id="KW-0862">Zinc</keyword>
<evidence type="ECO:0000256" key="2">
    <source>
        <dbReference type="ARBA" id="ARBA00022771"/>
    </source>
</evidence>
<keyword evidence="1" id="KW-0479">Metal-binding</keyword>
<evidence type="ECO:0000256" key="3">
    <source>
        <dbReference type="ARBA" id="ARBA00022833"/>
    </source>
</evidence>